<feature type="transmembrane region" description="Helical" evidence="7">
    <location>
        <begin position="225"/>
        <end position="247"/>
    </location>
</feature>
<evidence type="ECO:0000256" key="7">
    <source>
        <dbReference type="SAM" id="Phobius"/>
    </source>
</evidence>
<evidence type="ECO:0000256" key="4">
    <source>
        <dbReference type="ARBA" id="ARBA00022692"/>
    </source>
</evidence>
<gene>
    <name evidence="9" type="ORF">EDM56_13180</name>
</gene>
<feature type="transmembrane region" description="Helical" evidence="7">
    <location>
        <begin position="12"/>
        <end position="36"/>
    </location>
</feature>
<comment type="caution">
    <text evidence="9">The sequence shown here is derived from an EMBL/GenBank/DDBJ whole genome shotgun (WGS) entry which is preliminary data.</text>
</comment>
<keyword evidence="4 7" id="KW-0812">Transmembrane</keyword>
<name>A0A3M8DJZ4_9BACL</name>
<evidence type="ECO:0000256" key="2">
    <source>
        <dbReference type="ARBA" id="ARBA00022448"/>
    </source>
</evidence>
<sequence length="414" mass="43915">MAKSVIANRGMGSGFWTLWTATAFSNLGDGIIKFLLPVLAAKTTSSPALVAGVSFMATLPWLLFSLPIGAIVDRVDRKKLITLINLFRVSVVMTLFLAAAGGWLHIYVLYLLAVVLGVCETFSDTASGSLVPSVVPRDRLEQANARIFSVETITNRFVGGPLAGFFISISISMTVLSGSFTYLMTIIVLLFLRGDFKAARTSKSSIRKDIAEGVRFLWSNQILRTLAIMVAVMSGCWSAFFSLLVLHAVAPGPLQLNEFGYSMLLTALAAGSLAGAAMVGPIQKILGRRGLLGIDVVGTIVMLAVPALTSNVWLVGAAIFLGGFGGATWSVGVATIRQNLIPDELLGRVYAAYRLVGWGTLSLGAIVAGMIAEVASVPVVFLGGALINLALFIPMITVLTKENLDEARLEAKTI</sequence>
<dbReference type="Pfam" id="PF05977">
    <property type="entry name" value="MFS_3"/>
    <property type="match status" value="1"/>
</dbReference>
<feature type="transmembrane region" description="Helical" evidence="7">
    <location>
        <begin position="259"/>
        <end position="279"/>
    </location>
</feature>
<accession>A0A3M8DJZ4</accession>
<feature type="transmembrane region" description="Helical" evidence="7">
    <location>
        <begin position="314"/>
        <end position="334"/>
    </location>
</feature>
<dbReference type="InterPro" id="IPR036259">
    <property type="entry name" value="MFS_trans_sf"/>
</dbReference>
<organism evidence="9 10">
    <name type="scientific">Brevibacillus fluminis</name>
    <dbReference type="NCBI Taxonomy" id="511487"/>
    <lineage>
        <taxon>Bacteria</taxon>
        <taxon>Bacillati</taxon>
        <taxon>Bacillota</taxon>
        <taxon>Bacilli</taxon>
        <taxon>Bacillales</taxon>
        <taxon>Paenibacillaceae</taxon>
        <taxon>Brevibacillus</taxon>
    </lineage>
</organism>
<proteinExistence type="predicted"/>
<dbReference type="RefSeq" id="WP_122918386.1">
    <property type="nucleotide sequence ID" value="NZ_RHHQ01000010.1"/>
</dbReference>
<keyword evidence="6 7" id="KW-0472">Membrane</keyword>
<dbReference type="InterPro" id="IPR010290">
    <property type="entry name" value="TM_effector"/>
</dbReference>
<dbReference type="Proteomes" id="UP000271031">
    <property type="component" value="Unassembled WGS sequence"/>
</dbReference>
<dbReference type="PANTHER" id="PTHR23513:SF6">
    <property type="entry name" value="MAJOR FACILITATOR SUPERFAMILY ASSOCIATED DOMAIN-CONTAINING PROTEIN"/>
    <property type="match status" value="1"/>
</dbReference>
<keyword evidence="3" id="KW-1003">Cell membrane</keyword>
<feature type="transmembrane region" description="Helical" evidence="7">
    <location>
        <begin position="291"/>
        <end position="308"/>
    </location>
</feature>
<feature type="transmembrane region" description="Helical" evidence="7">
    <location>
        <begin position="48"/>
        <end position="72"/>
    </location>
</feature>
<comment type="subcellular location">
    <subcellularLocation>
        <location evidence="1">Cell membrane</location>
        <topology evidence="1">Multi-pass membrane protein</topology>
    </subcellularLocation>
</comment>
<feature type="transmembrane region" description="Helical" evidence="7">
    <location>
        <begin position="355"/>
        <end position="372"/>
    </location>
</feature>
<dbReference type="SUPFAM" id="SSF103473">
    <property type="entry name" value="MFS general substrate transporter"/>
    <property type="match status" value="1"/>
</dbReference>
<keyword evidence="10" id="KW-1185">Reference proteome</keyword>
<dbReference type="OrthoDB" id="9775268at2"/>
<dbReference type="InterPro" id="IPR020846">
    <property type="entry name" value="MFS_dom"/>
</dbReference>
<evidence type="ECO:0000259" key="8">
    <source>
        <dbReference type="PROSITE" id="PS50850"/>
    </source>
</evidence>
<dbReference type="PANTHER" id="PTHR23513">
    <property type="entry name" value="INTEGRAL MEMBRANE EFFLUX PROTEIN-RELATED"/>
    <property type="match status" value="1"/>
</dbReference>
<keyword evidence="5 7" id="KW-1133">Transmembrane helix</keyword>
<evidence type="ECO:0000256" key="5">
    <source>
        <dbReference type="ARBA" id="ARBA00022989"/>
    </source>
</evidence>
<evidence type="ECO:0000256" key="1">
    <source>
        <dbReference type="ARBA" id="ARBA00004651"/>
    </source>
</evidence>
<evidence type="ECO:0000313" key="10">
    <source>
        <dbReference type="Proteomes" id="UP000271031"/>
    </source>
</evidence>
<dbReference type="Gene3D" id="1.20.1250.20">
    <property type="entry name" value="MFS general substrate transporter like domains"/>
    <property type="match status" value="1"/>
</dbReference>
<keyword evidence="2" id="KW-0813">Transport</keyword>
<feature type="transmembrane region" description="Helical" evidence="7">
    <location>
        <begin position="84"/>
        <end position="106"/>
    </location>
</feature>
<dbReference type="GO" id="GO:0005886">
    <property type="term" value="C:plasma membrane"/>
    <property type="evidence" value="ECO:0007669"/>
    <property type="project" value="UniProtKB-SubCell"/>
</dbReference>
<feature type="transmembrane region" description="Helical" evidence="7">
    <location>
        <begin position="165"/>
        <end position="192"/>
    </location>
</feature>
<evidence type="ECO:0000313" key="9">
    <source>
        <dbReference type="EMBL" id="RNB87781.1"/>
    </source>
</evidence>
<dbReference type="PROSITE" id="PS50850">
    <property type="entry name" value="MFS"/>
    <property type="match status" value="1"/>
</dbReference>
<evidence type="ECO:0000256" key="3">
    <source>
        <dbReference type="ARBA" id="ARBA00022475"/>
    </source>
</evidence>
<feature type="domain" description="Major facilitator superfamily (MFS) profile" evidence="8">
    <location>
        <begin position="14"/>
        <end position="402"/>
    </location>
</feature>
<reference evidence="9 10" key="1">
    <citation type="submission" date="2018-10" db="EMBL/GenBank/DDBJ databases">
        <title>Phylogenomics of Brevibacillus.</title>
        <authorList>
            <person name="Dunlap C."/>
        </authorList>
    </citation>
    <scope>NUCLEOTIDE SEQUENCE [LARGE SCALE GENOMIC DNA]</scope>
    <source>
        <strain evidence="9 10">JCM 15716</strain>
    </source>
</reference>
<dbReference type="CDD" id="cd06173">
    <property type="entry name" value="MFS_MefA_like"/>
    <property type="match status" value="1"/>
</dbReference>
<dbReference type="EMBL" id="RHHQ01000010">
    <property type="protein sequence ID" value="RNB87781.1"/>
    <property type="molecule type" value="Genomic_DNA"/>
</dbReference>
<evidence type="ECO:0000256" key="6">
    <source>
        <dbReference type="ARBA" id="ARBA00023136"/>
    </source>
</evidence>
<dbReference type="GO" id="GO:0022857">
    <property type="term" value="F:transmembrane transporter activity"/>
    <property type="evidence" value="ECO:0007669"/>
    <property type="project" value="InterPro"/>
</dbReference>
<protein>
    <submittedName>
        <fullName evidence="9">MFS transporter</fullName>
    </submittedName>
</protein>
<dbReference type="AlphaFoldDB" id="A0A3M8DJZ4"/>
<feature type="transmembrane region" description="Helical" evidence="7">
    <location>
        <begin position="378"/>
        <end position="399"/>
    </location>
</feature>